<dbReference type="RefSeq" id="XP_004336841.1">
    <property type="nucleotide sequence ID" value="XM_004336793.1"/>
</dbReference>
<feature type="transmembrane region" description="Helical" evidence="2">
    <location>
        <begin position="161"/>
        <end position="180"/>
    </location>
</feature>
<dbReference type="Proteomes" id="UP000011083">
    <property type="component" value="Unassembled WGS sequence"/>
</dbReference>
<organism evidence="3 4">
    <name type="scientific">Acanthamoeba castellanii (strain ATCC 30010 / Neff)</name>
    <dbReference type="NCBI Taxonomy" id="1257118"/>
    <lineage>
        <taxon>Eukaryota</taxon>
        <taxon>Amoebozoa</taxon>
        <taxon>Discosea</taxon>
        <taxon>Longamoebia</taxon>
        <taxon>Centramoebida</taxon>
        <taxon>Acanthamoebidae</taxon>
        <taxon>Acanthamoeba</taxon>
    </lineage>
</organism>
<evidence type="ECO:0000313" key="3">
    <source>
        <dbReference type="EMBL" id="ELR14828.1"/>
    </source>
</evidence>
<evidence type="ECO:0000256" key="1">
    <source>
        <dbReference type="SAM" id="MobiDB-lite"/>
    </source>
</evidence>
<keyword evidence="2" id="KW-0472">Membrane</keyword>
<reference evidence="3 4" key="1">
    <citation type="journal article" date="2013" name="Genome Biol.">
        <title>Genome of Acanthamoeba castellanii highlights extensive lateral gene transfer and early evolution of tyrosine kinase signaling.</title>
        <authorList>
            <person name="Clarke M."/>
            <person name="Lohan A.J."/>
            <person name="Liu B."/>
            <person name="Lagkouvardos I."/>
            <person name="Roy S."/>
            <person name="Zafar N."/>
            <person name="Bertelli C."/>
            <person name="Schilde C."/>
            <person name="Kianianmomeni A."/>
            <person name="Burglin T.R."/>
            <person name="Frech C."/>
            <person name="Turcotte B."/>
            <person name="Kopec K.O."/>
            <person name="Synnott J.M."/>
            <person name="Choo C."/>
            <person name="Paponov I."/>
            <person name="Finkler A."/>
            <person name="Soon Heng Tan C."/>
            <person name="Hutchins A.P."/>
            <person name="Weinmeier T."/>
            <person name="Rattei T."/>
            <person name="Chu J.S."/>
            <person name="Gimenez G."/>
            <person name="Irimia M."/>
            <person name="Rigden D.J."/>
            <person name="Fitzpatrick D.A."/>
            <person name="Lorenzo-Morales J."/>
            <person name="Bateman A."/>
            <person name="Chiu C.H."/>
            <person name="Tang P."/>
            <person name="Hegemann P."/>
            <person name="Fromm H."/>
            <person name="Raoult D."/>
            <person name="Greub G."/>
            <person name="Miranda-Saavedra D."/>
            <person name="Chen N."/>
            <person name="Nash P."/>
            <person name="Ginger M.L."/>
            <person name="Horn M."/>
            <person name="Schaap P."/>
            <person name="Caler L."/>
            <person name="Loftus B."/>
        </authorList>
    </citation>
    <scope>NUCLEOTIDE SEQUENCE [LARGE SCALE GENOMIC DNA]</scope>
    <source>
        <strain evidence="3 4">Neff</strain>
    </source>
</reference>
<sequence>MEKGGVRVGHSSMVSRICTLALLQPPRSRMQQISGAQHLQSSLLCHDFLWVGLWWRPSPLDDVVVRLFPRLAGAFFFLARSGHVVGRGATAAAAANAPARAADPRQNHPRLPRTNQAMAGPSEPKAAGCCRQRSASAAAAALLPPGRIRGHAPQATTPPSYRHFLFVFLLFLFLITRVVLPLRRLGSQLGLLTSS</sequence>
<dbReference type="EMBL" id="KB008043">
    <property type="protein sequence ID" value="ELR14828.1"/>
    <property type="molecule type" value="Genomic_DNA"/>
</dbReference>
<dbReference type="AlphaFoldDB" id="L8GQ97"/>
<keyword evidence="4" id="KW-1185">Reference proteome</keyword>
<dbReference type="GeneID" id="14915475"/>
<name>L8GQ97_ACACF</name>
<feature type="region of interest" description="Disordered" evidence="1">
    <location>
        <begin position="95"/>
        <end position="127"/>
    </location>
</feature>
<proteinExistence type="predicted"/>
<protein>
    <submittedName>
        <fullName evidence="3">Uncharacterized protein</fullName>
    </submittedName>
</protein>
<dbReference type="KEGG" id="acan:ACA1_129530"/>
<keyword evidence="2" id="KW-0812">Transmembrane</keyword>
<evidence type="ECO:0000313" key="4">
    <source>
        <dbReference type="Proteomes" id="UP000011083"/>
    </source>
</evidence>
<accession>L8GQ97</accession>
<gene>
    <name evidence="3" type="ORF">ACA1_129530</name>
</gene>
<keyword evidence="2" id="KW-1133">Transmembrane helix</keyword>
<evidence type="ECO:0000256" key="2">
    <source>
        <dbReference type="SAM" id="Phobius"/>
    </source>
</evidence>
<dbReference type="VEuPathDB" id="AmoebaDB:ACA1_129530"/>